<reference evidence="1 2" key="1">
    <citation type="submission" date="2020-05" db="EMBL/GenBank/DDBJ databases">
        <title>Nakamurella sp. DB0629 isolated from air conditioner.</title>
        <authorList>
            <person name="Kim D.H."/>
            <person name="Kim D.-U."/>
        </authorList>
    </citation>
    <scope>NUCLEOTIDE SEQUENCE [LARGE SCALE GENOMIC DNA]</scope>
    <source>
        <strain evidence="1 2">DB0629</strain>
    </source>
</reference>
<sequence>MEIMETENRNALVIVAQHLQEDLALRSKLAGVWIDQQDGEKLIVAITTDPAIDANSPTERSTVEQEVRAKIAASSRAATPRLEFRAARYSLGRLEQIQAELSDRIGRPPGYITGAGIHPENNVVTITLLDTAPVSLVASLRNQYQDAVRVARAKQGDAYSLSDADRYSGTDGN</sequence>
<organism evidence="1 2">
    <name type="scientific">Nakamurella aerolata</name>
    <dbReference type="NCBI Taxonomy" id="1656892"/>
    <lineage>
        <taxon>Bacteria</taxon>
        <taxon>Bacillati</taxon>
        <taxon>Actinomycetota</taxon>
        <taxon>Actinomycetes</taxon>
        <taxon>Nakamurellales</taxon>
        <taxon>Nakamurellaceae</taxon>
        <taxon>Nakamurella</taxon>
    </lineage>
</organism>
<dbReference type="RefSeq" id="WP_171197885.1">
    <property type="nucleotide sequence ID" value="NZ_JABEND010000001.1"/>
</dbReference>
<proteinExistence type="predicted"/>
<dbReference type="Proteomes" id="UP000562984">
    <property type="component" value="Unassembled WGS sequence"/>
</dbReference>
<comment type="caution">
    <text evidence="1">The sequence shown here is derived from an EMBL/GenBank/DDBJ whole genome shotgun (WGS) entry which is preliminary data.</text>
</comment>
<dbReference type="AlphaFoldDB" id="A0A849A0U0"/>
<dbReference type="EMBL" id="JABEND010000001">
    <property type="protein sequence ID" value="NNG34205.1"/>
    <property type="molecule type" value="Genomic_DNA"/>
</dbReference>
<evidence type="ECO:0000313" key="2">
    <source>
        <dbReference type="Proteomes" id="UP000562984"/>
    </source>
</evidence>
<protein>
    <submittedName>
        <fullName evidence="1">Uncharacterized protein</fullName>
    </submittedName>
</protein>
<accession>A0A849A0U0</accession>
<name>A0A849A0U0_9ACTN</name>
<keyword evidence="2" id="KW-1185">Reference proteome</keyword>
<gene>
    <name evidence="1" type="ORF">HKD39_00420</name>
</gene>
<evidence type="ECO:0000313" key="1">
    <source>
        <dbReference type="EMBL" id="NNG34205.1"/>
    </source>
</evidence>